<dbReference type="InterPro" id="IPR019734">
    <property type="entry name" value="TPR_rpt"/>
</dbReference>
<dbReference type="Gene3D" id="1.25.40.10">
    <property type="entry name" value="Tetratricopeptide repeat domain"/>
    <property type="match status" value="1"/>
</dbReference>
<reference evidence="2" key="1">
    <citation type="submission" date="2025-08" db="UniProtKB">
        <authorList>
            <consortium name="Ensembl"/>
        </authorList>
    </citation>
    <scope>IDENTIFICATION</scope>
</reference>
<dbReference type="AlphaFoldDB" id="A0A8C3G5D0"/>
<dbReference type="PANTHER" id="PTHR46540">
    <property type="entry name" value="TETRATRICOPEPTIDE REPEAT PROTEIN 12"/>
    <property type="match status" value="1"/>
</dbReference>
<keyword evidence="1" id="KW-0802">TPR repeat</keyword>
<dbReference type="Pfam" id="PF00515">
    <property type="entry name" value="TPR_1"/>
    <property type="match status" value="1"/>
</dbReference>
<sequence length="244" mass="28146">CLSHALCCHLLSPQNNTQTHSAQPATLSFLIMERDAEDRRVRRNEKAKKATEFKDKGNEAYAQKDYETAMKYYSDGLAELRDMQPLYTNRAQAYIKLGRYKEAISDCELALKCNERCIKAYLHMGKANRALKKYKESRNCFQKIVEIDPLMEKMVKEYLDQVNLEEGRENQEMNARQEFDKGEGNGPRVPQLLEKFSRPGQIPLYYSGGLEILAQAVTDCECSLGRNVAQFSFSFNIFNFNLLH</sequence>
<keyword evidence="3" id="KW-1185">Reference proteome</keyword>
<dbReference type="Pfam" id="PF13181">
    <property type="entry name" value="TPR_8"/>
    <property type="match status" value="1"/>
</dbReference>
<dbReference type="InterPro" id="IPR011990">
    <property type="entry name" value="TPR-like_helical_dom_sf"/>
</dbReference>
<feature type="repeat" description="TPR" evidence="1">
    <location>
        <begin position="118"/>
        <end position="151"/>
    </location>
</feature>
<name>A0A8C3G5D0_CYCLU</name>
<dbReference type="Proteomes" id="UP000694565">
    <property type="component" value="Unplaced"/>
</dbReference>
<evidence type="ECO:0000256" key="1">
    <source>
        <dbReference type="PROSITE-ProRule" id="PRU00339"/>
    </source>
</evidence>
<evidence type="ECO:0000313" key="3">
    <source>
        <dbReference type="Proteomes" id="UP000694565"/>
    </source>
</evidence>
<protein>
    <submittedName>
        <fullName evidence="2">Uncharacterized protein</fullName>
    </submittedName>
</protein>
<dbReference type="GeneTree" id="ENSGT00940000161758"/>
<reference evidence="2" key="2">
    <citation type="submission" date="2025-09" db="UniProtKB">
        <authorList>
            <consortium name="Ensembl"/>
        </authorList>
    </citation>
    <scope>IDENTIFICATION</scope>
</reference>
<accession>A0A8C3G5D0</accession>
<proteinExistence type="predicted"/>
<dbReference type="SMART" id="SM00028">
    <property type="entry name" value="TPR"/>
    <property type="match status" value="3"/>
</dbReference>
<dbReference type="GO" id="GO:0007288">
    <property type="term" value="P:sperm axoneme assembly"/>
    <property type="evidence" value="ECO:0007669"/>
    <property type="project" value="TreeGrafter"/>
</dbReference>
<evidence type="ECO:0000313" key="2">
    <source>
        <dbReference type="Ensembl" id="ENSCLMP00005035506.1"/>
    </source>
</evidence>
<dbReference type="GO" id="GO:0005737">
    <property type="term" value="C:cytoplasm"/>
    <property type="evidence" value="ECO:0007669"/>
    <property type="project" value="TreeGrafter"/>
</dbReference>
<organism evidence="2 3">
    <name type="scientific">Cyclopterus lumpus</name>
    <name type="common">Lumpsucker</name>
    <dbReference type="NCBI Taxonomy" id="8103"/>
    <lineage>
        <taxon>Eukaryota</taxon>
        <taxon>Metazoa</taxon>
        <taxon>Chordata</taxon>
        <taxon>Craniata</taxon>
        <taxon>Vertebrata</taxon>
        <taxon>Euteleostomi</taxon>
        <taxon>Actinopterygii</taxon>
        <taxon>Neopterygii</taxon>
        <taxon>Teleostei</taxon>
        <taxon>Neoteleostei</taxon>
        <taxon>Acanthomorphata</taxon>
        <taxon>Eupercaria</taxon>
        <taxon>Perciformes</taxon>
        <taxon>Cottioidei</taxon>
        <taxon>Cottales</taxon>
        <taxon>Cyclopteridae</taxon>
        <taxon>Cyclopterus</taxon>
    </lineage>
</organism>
<dbReference type="PROSITE" id="PS50005">
    <property type="entry name" value="TPR"/>
    <property type="match status" value="1"/>
</dbReference>
<dbReference type="SUPFAM" id="SSF48452">
    <property type="entry name" value="TPR-like"/>
    <property type="match status" value="1"/>
</dbReference>
<dbReference type="GO" id="GO:0005813">
    <property type="term" value="C:centrosome"/>
    <property type="evidence" value="ECO:0007669"/>
    <property type="project" value="TreeGrafter"/>
</dbReference>
<dbReference type="Ensembl" id="ENSCLMT00005036933.1">
    <property type="protein sequence ID" value="ENSCLMP00005035506.1"/>
    <property type="gene ID" value="ENSCLMG00005016941.1"/>
</dbReference>
<dbReference type="GO" id="GO:0070286">
    <property type="term" value="P:axonemal dynein complex assembly"/>
    <property type="evidence" value="ECO:0007669"/>
    <property type="project" value="TreeGrafter"/>
</dbReference>
<dbReference type="PANTHER" id="PTHR46540:SF1">
    <property type="entry name" value="TETRATRICOPEPTIDE REPEAT PROTEIN 12"/>
    <property type="match status" value="1"/>
</dbReference>
<dbReference type="InterPro" id="IPR043195">
    <property type="entry name" value="TTC12"/>
</dbReference>